<dbReference type="SUPFAM" id="SSF53067">
    <property type="entry name" value="Actin-like ATPase domain"/>
    <property type="match status" value="2"/>
</dbReference>
<dbReference type="GO" id="GO:0005524">
    <property type="term" value="F:ATP binding"/>
    <property type="evidence" value="ECO:0007669"/>
    <property type="project" value="UniProtKB-KW"/>
</dbReference>
<keyword evidence="6 10" id="KW-0547">Nucleotide-binding</keyword>
<evidence type="ECO:0000256" key="8">
    <source>
        <dbReference type="ARBA" id="ARBA00023186"/>
    </source>
</evidence>
<proteinExistence type="inferred from homology"/>
<dbReference type="Proteomes" id="UP000887568">
    <property type="component" value="Unplaced"/>
</dbReference>
<evidence type="ECO:0000256" key="2">
    <source>
        <dbReference type="ARBA" id="ARBA00007381"/>
    </source>
</evidence>
<dbReference type="OMA" id="DQVLMDH"/>
<evidence type="ECO:0000256" key="4">
    <source>
        <dbReference type="ARBA" id="ARBA00018766"/>
    </source>
</evidence>
<evidence type="ECO:0000256" key="6">
    <source>
        <dbReference type="ARBA" id="ARBA00022741"/>
    </source>
</evidence>
<dbReference type="Gene3D" id="3.30.30.30">
    <property type="match status" value="1"/>
</dbReference>
<dbReference type="Gene3D" id="2.60.34.10">
    <property type="entry name" value="Substrate Binding Domain Of DNAk, Chain A, domain 1"/>
    <property type="match status" value="1"/>
</dbReference>
<dbReference type="PRINTS" id="PR00301">
    <property type="entry name" value="HEATSHOCK70"/>
</dbReference>
<name>A0A914AVD7_PATMI</name>
<dbReference type="PANTHER" id="PTHR19375">
    <property type="entry name" value="HEAT SHOCK PROTEIN 70KDA"/>
    <property type="match status" value="1"/>
</dbReference>
<dbReference type="GO" id="GO:0005829">
    <property type="term" value="C:cytosol"/>
    <property type="evidence" value="ECO:0007669"/>
    <property type="project" value="UniProtKB-SubCell"/>
</dbReference>
<dbReference type="InterPro" id="IPR013126">
    <property type="entry name" value="Hsp_70_fam"/>
</dbReference>
<accession>A0A914AVD7</accession>
<dbReference type="InterPro" id="IPR018181">
    <property type="entry name" value="Heat_shock_70_CS"/>
</dbReference>
<comment type="function">
    <text evidence="9">Component of the ribosome-associated complex (RAC), a complex involved in folding or maintaining nascent polypeptides in a folding-competent state. In the RAC complex, binds to the nascent polypeptide chain, while DNAJC2 stimulates its ATPase activity.</text>
</comment>
<evidence type="ECO:0000256" key="7">
    <source>
        <dbReference type="ARBA" id="ARBA00022840"/>
    </source>
</evidence>
<comment type="similarity">
    <text evidence="2 10">Belongs to the heat shock protein 70 family.</text>
</comment>
<dbReference type="FunFam" id="3.90.640.10:FF:000010">
    <property type="entry name" value="heat shock 70 kDa protein 14"/>
    <property type="match status" value="1"/>
</dbReference>
<evidence type="ECO:0000313" key="12">
    <source>
        <dbReference type="Proteomes" id="UP000887568"/>
    </source>
</evidence>
<evidence type="ECO:0000256" key="10">
    <source>
        <dbReference type="RuleBase" id="RU003322"/>
    </source>
</evidence>
<dbReference type="Gene3D" id="3.90.640.10">
    <property type="entry name" value="Actin, Chain A, domain 4"/>
    <property type="match status" value="1"/>
</dbReference>
<evidence type="ECO:0000256" key="3">
    <source>
        <dbReference type="ARBA" id="ARBA00011347"/>
    </source>
</evidence>
<dbReference type="AlphaFoldDB" id="A0A914AVD7"/>
<keyword evidence="5" id="KW-0963">Cytoplasm</keyword>
<keyword evidence="12" id="KW-1185">Reference proteome</keyword>
<comment type="subcellular location">
    <subcellularLocation>
        <location evidence="1">Cytoplasm</location>
        <location evidence="1">Cytosol</location>
    </subcellularLocation>
</comment>
<dbReference type="InterPro" id="IPR043129">
    <property type="entry name" value="ATPase_NBD"/>
</dbReference>
<organism evidence="11 12">
    <name type="scientific">Patiria miniata</name>
    <name type="common">Bat star</name>
    <name type="synonym">Asterina miniata</name>
    <dbReference type="NCBI Taxonomy" id="46514"/>
    <lineage>
        <taxon>Eukaryota</taxon>
        <taxon>Metazoa</taxon>
        <taxon>Echinodermata</taxon>
        <taxon>Eleutherozoa</taxon>
        <taxon>Asterozoa</taxon>
        <taxon>Asteroidea</taxon>
        <taxon>Valvatacea</taxon>
        <taxon>Valvatida</taxon>
        <taxon>Asterinidae</taxon>
        <taxon>Patiria</taxon>
    </lineage>
</organism>
<dbReference type="InterPro" id="IPR029047">
    <property type="entry name" value="HSP70_peptide-bd_sf"/>
</dbReference>
<dbReference type="RefSeq" id="XP_038067454.1">
    <property type="nucleotide sequence ID" value="XM_038211526.1"/>
</dbReference>
<keyword evidence="8" id="KW-0143">Chaperone</keyword>
<keyword evidence="7 10" id="KW-0067">ATP-binding</keyword>
<protein>
    <recommendedName>
        <fullName evidence="4">Heat shock 70 kDa protein 14</fullName>
    </recommendedName>
</protein>
<dbReference type="Pfam" id="PF00012">
    <property type="entry name" value="HSP70"/>
    <property type="match status" value="1"/>
</dbReference>
<dbReference type="PROSITE" id="PS01036">
    <property type="entry name" value="HSP70_3"/>
    <property type="match status" value="1"/>
</dbReference>
<dbReference type="GO" id="GO:0140662">
    <property type="term" value="F:ATP-dependent protein folding chaperone"/>
    <property type="evidence" value="ECO:0007669"/>
    <property type="project" value="InterPro"/>
</dbReference>
<dbReference type="GeneID" id="119737299"/>
<evidence type="ECO:0000256" key="9">
    <source>
        <dbReference type="ARBA" id="ARBA00024825"/>
    </source>
</evidence>
<dbReference type="Gene3D" id="3.30.420.40">
    <property type="match status" value="2"/>
</dbReference>
<reference evidence="11" key="1">
    <citation type="submission" date="2022-11" db="UniProtKB">
        <authorList>
            <consortium name="EnsemblMetazoa"/>
        </authorList>
    </citation>
    <scope>IDENTIFICATION</scope>
</reference>
<dbReference type="CDD" id="cd10238">
    <property type="entry name" value="ASKHA_NBD_HSP70_HSPA14"/>
    <property type="match status" value="1"/>
</dbReference>
<evidence type="ECO:0000256" key="5">
    <source>
        <dbReference type="ARBA" id="ARBA00022490"/>
    </source>
</evidence>
<comment type="subunit">
    <text evidence="3">Component of ribosome-associated complex (RAC), a heterodimer composed of Hsp70/DnaK-type chaperone HSPA14 and Hsp40/DnaJ-type chaperone DNAJC2.</text>
</comment>
<sequence>MAASMGIYFGGSTTCLAISKDGKTDVVANDAGDRVTPAIVAYNGNDKDVGLSAKQGKIRNAVNTISNVKHTLGRRIEDAVVKQKIRDGPTKIIDKNGYPLYQVDYKDKQTYVTPKTVATLVFKKLKGIASHQGGSGDNKNVVLTAPLQYTEQQRSALREAAIEAGFNILRIISEPSAAALAYGVCDTKTAEKSNVLVYRLGGTSLSVTVLQVSNGMLRVMASETDLSLGGDTFTSLLAQSCASDFNRTWKCNLSESSRAMNKLQSACEESKHVLSTLPSAKCSIDSLYEGIDYHTNISRVKFESLISNKAQQSIELLKRVISAAHMAPEHINKVLLVGGSTRIPKLQQMIRDVLPKAQMLDSISPDEVIALGAAKEAALLSSRDDSIQLTEADINASCCTKAIALKVLDPSEEANLEIVIPQYSYLPIRRQYDFNVGKDQTSVCIQIYETHDGASIEESTLLAQIVIDGLETESEEEFHVTSVFHYRRDGSLHITCCEDVTGKTKDVLIASSQSDAVLDDQKDA</sequence>
<dbReference type="OrthoDB" id="29851at2759"/>
<evidence type="ECO:0000256" key="1">
    <source>
        <dbReference type="ARBA" id="ARBA00004514"/>
    </source>
</evidence>
<dbReference type="InterPro" id="IPR042049">
    <property type="entry name" value="HSPA14_NBD"/>
</dbReference>
<evidence type="ECO:0000313" key="11">
    <source>
        <dbReference type="EnsemblMetazoa" id="XP_038067454.1"/>
    </source>
</evidence>
<dbReference type="EnsemblMetazoa" id="XM_038211526.1">
    <property type="protein sequence ID" value="XP_038067454.1"/>
    <property type="gene ID" value="LOC119737299"/>
</dbReference>
<dbReference type="SUPFAM" id="SSF100920">
    <property type="entry name" value="Heat shock protein 70kD (HSP70), peptide-binding domain"/>
    <property type="match status" value="1"/>
</dbReference>